<name>A0ABU9EPI5_LIMFS</name>
<proteinExistence type="predicted"/>
<evidence type="ECO:0000313" key="2">
    <source>
        <dbReference type="Proteomes" id="UP001387447"/>
    </source>
</evidence>
<evidence type="ECO:0000313" key="1">
    <source>
        <dbReference type="EMBL" id="MEK9513859.1"/>
    </source>
</evidence>
<keyword evidence="2" id="KW-1185">Reference proteome</keyword>
<gene>
    <name evidence="1" type="ORF">AAEJ74_19845</name>
</gene>
<accession>A0ABU9EPI5</accession>
<organism evidence="1 2">
    <name type="scientific">Limnospira fusiformis PMC 851.14</name>
    <dbReference type="NCBI Taxonomy" id="2219512"/>
    <lineage>
        <taxon>Bacteria</taxon>
        <taxon>Bacillati</taxon>
        <taxon>Cyanobacteriota</taxon>
        <taxon>Cyanophyceae</taxon>
        <taxon>Oscillatoriophycideae</taxon>
        <taxon>Oscillatoriales</taxon>
        <taxon>Sirenicapillariaceae</taxon>
        <taxon>Limnospira</taxon>
    </lineage>
</organism>
<dbReference type="EMBL" id="JBBWYZ010000017">
    <property type="protein sequence ID" value="MEK9513859.1"/>
    <property type="molecule type" value="Genomic_DNA"/>
</dbReference>
<dbReference type="RefSeq" id="WP_006622663.1">
    <property type="nucleotide sequence ID" value="NZ_JBBWYZ010000017.1"/>
</dbReference>
<dbReference type="Proteomes" id="UP001387447">
    <property type="component" value="Unassembled WGS sequence"/>
</dbReference>
<sequence>MNKSQEIQSIIAQRQPLAPKVADIETGLSSLYGLIQSCEQEGDRSYLSNG</sequence>
<comment type="caution">
    <text evidence="1">The sequence shown here is derived from an EMBL/GenBank/DDBJ whole genome shotgun (WGS) entry which is preliminary data.</text>
</comment>
<reference evidence="1 2" key="1">
    <citation type="journal article" date="2024" name="Front. Microbiol.">
        <title>Transcriptomic insights into the dominance of two phototrophs throughout the water column of a tropical hypersaline-alkaline crater lake (Dziani Dzaha, Mayotte).</title>
        <authorList>
            <person name="Duperron S."/>
            <person name="Halary S."/>
            <person name="Bouly J.-P."/>
            <person name="Roussel T."/>
            <person name="Hugoni M."/>
            <person name="Bruto M."/>
            <person name="Oger P."/>
            <person name="Duval C."/>
            <person name="Woo A."/>
            <person name="Jezequiel D."/>
            <person name="Ader M."/>
            <person name="Leboulanger C."/>
            <person name="Agogue H."/>
            <person name="Grossi V."/>
            <person name="Trousselier M."/>
            <person name="Bernard C."/>
        </authorList>
    </citation>
    <scope>NUCLEOTIDE SEQUENCE [LARGE SCALE GENOMIC DNA]</scope>
    <source>
        <strain evidence="1 2">PMC 851.14</strain>
    </source>
</reference>
<protein>
    <submittedName>
        <fullName evidence="1">Uncharacterized protein</fullName>
    </submittedName>
</protein>